<dbReference type="GO" id="GO:0004519">
    <property type="term" value="F:endonuclease activity"/>
    <property type="evidence" value="ECO:0007669"/>
    <property type="project" value="UniProtKB-KW"/>
</dbReference>
<organism evidence="3 4">
    <name type="scientific">Spirosoma montaniterrae</name>
    <dbReference type="NCBI Taxonomy" id="1178516"/>
    <lineage>
        <taxon>Bacteria</taxon>
        <taxon>Pseudomonadati</taxon>
        <taxon>Bacteroidota</taxon>
        <taxon>Cytophagia</taxon>
        <taxon>Cytophagales</taxon>
        <taxon>Cytophagaceae</taxon>
        <taxon>Spirosoma</taxon>
    </lineage>
</organism>
<dbReference type="InterPro" id="IPR005135">
    <property type="entry name" value="Endo/exonuclease/phosphatase"/>
</dbReference>
<reference evidence="3 4" key="1">
    <citation type="submission" date="2016-01" db="EMBL/GenBank/DDBJ databases">
        <authorList>
            <person name="Oliw E.H."/>
        </authorList>
    </citation>
    <scope>NUCLEOTIDE SEQUENCE [LARGE SCALE GENOMIC DNA]</scope>
    <source>
        <strain evidence="3 4">DY10</strain>
    </source>
</reference>
<dbReference type="STRING" id="1178516.AWR27_13895"/>
<dbReference type="EMBL" id="CP014263">
    <property type="protein sequence ID" value="AQG82492.1"/>
    <property type="molecule type" value="Genomic_DNA"/>
</dbReference>
<evidence type="ECO:0000256" key="1">
    <source>
        <dbReference type="SAM" id="Phobius"/>
    </source>
</evidence>
<feature type="transmembrane region" description="Helical" evidence="1">
    <location>
        <begin position="75"/>
        <end position="95"/>
    </location>
</feature>
<keyword evidence="3" id="KW-0378">Hydrolase</keyword>
<keyword evidence="3" id="KW-0540">Nuclease</keyword>
<keyword evidence="1" id="KW-0472">Membrane</keyword>
<evidence type="ECO:0000313" key="3">
    <source>
        <dbReference type="EMBL" id="AQG82492.1"/>
    </source>
</evidence>
<evidence type="ECO:0000259" key="2">
    <source>
        <dbReference type="Pfam" id="PF03372"/>
    </source>
</evidence>
<protein>
    <submittedName>
        <fullName evidence="3">Endonuclease</fullName>
    </submittedName>
</protein>
<accession>A0A1P9X4C9</accession>
<feature type="transmembrane region" description="Helical" evidence="1">
    <location>
        <begin position="12"/>
        <end position="35"/>
    </location>
</feature>
<dbReference type="Pfam" id="PF03372">
    <property type="entry name" value="Exo_endo_phos"/>
    <property type="match status" value="1"/>
</dbReference>
<dbReference type="SUPFAM" id="SSF56219">
    <property type="entry name" value="DNase I-like"/>
    <property type="match status" value="1"/>
</dbReference>
<dbReference type="CDD" id="cd09084">
    <property type="entry name" value="EEP-2"/>
    <property type="match status" value="1"/>
</dbReference>
<keyword evidence="1" id="KW-1133">Transmembrane helix</keyword>
<proteinExistence type="predicted"/>
<feature type="domain" description="Endonuclease/exonuclease/phosphatase" evidence="2">
    <location>
        <begin position="112"/>
        <end position="360"/>
    </location>
</feature>
<keyword evidence="1" id="KW-0812">Transmembrane</keyword>
<sequence>MRTRIGLFIGYFFRSLFWSFNLLLVLYTSLAYWLLQELPVEHWLAGMVMISLPLMWVINFVFVIFWLISRPWRGWLSGFILIIGIWLFGPRTFVWHKATEPSSQYKPIRVWSYNLQSFGLDNLEERRQSSPRIRRTMTFLLRQDAPIKCFQEFYNSTAIADYDLLQRLKRSGYSYSALLHPEYAREKEAPVGVAIFSIYPIVSSGSEPFYGVNGIVWANIKIGSDTIRVINVHLHSMGIRVGRVLRQEEIAGVKQETRGVLSALRTGFIQRKEQVRRVEHYIRESPYPVIVTGDFNDTPYSVVYERMRRTLPNSFEDAGRGFGFTYNRAPGFIRIDHQFHDPKLPALNFETINYIRYSDHYPIMGTYGVK</sequence>
<keyword evidence="3" id="KW-0255">Endonuclease</keyword>
<dbReference type="Gene3D" id="3.60.10.10">
    <property type="entry name" value="Endonuclease/exonuclease/phosphatase"/>
    <property type="match status" value="1"/>
</dbReference>
<feature type="transmembrane region" description="Helical" evidence="1">
    <location>
        <begin position="47"/>
        <end position="68"/>
    </location>
</feature>
<evidence type="ECO:0000313" key="4">
    <source>
        <dbReference type="Proteomes" id="UP000187941"/>
    </source>
</evidence>
<dbReference type="Proteomes" id="UP000187941">
    <property type="component" value="Chromosome"/>
</dbReference>
<name>A0A1P9X4C9_9BACT</name>
<dbReference type="KEGG" id="smon:AWR27_13895"/>
<keyword evidence="4" id="KW-1185">Reference proteome</keyword>
<dbReference type="AlphaFoldDB" id="A0A1P9X4C9"/>
<gene>
    <name evidence="3" type="ORF">AWR27_13895</name>
</gene>
<dbReference type="InterPro" id="IPR036691">
    <property type="entry name" value="Endo/exonu/phosph_ase_sf"/>
</dbReference>